<evidence type="ECO:0000313" key="2">
    <source>
        <dbReference type="EMBL" id="KAK7095255.1"/>
    </source>
</evidence>
<feature type="signal peptide" evidence="1">
    <location>
        <begin position="1"/>
        <end position="28"/>
    </location>
</feature>
<gene>
    <name evidence="2" type="ORF">V1264_006687</name>
</gene>
<evidence type="ECO:0000256" key="1">
    <source>
        <dbReference type="SAM" id="SignalP"/>
    </source>
</evidence>
<accession>A0AAN9G637</accession>
<sequence>MLTMSVRTWSLVLVTVVGALLGRHQTHAKVNYKCVYGPVLSTEDASGNTHHFCATEMRPPFMQLGAYVIARDGAGMCYECVCERENNIGMACCETPCQRT</sequence>
<dbReference type="Proteomes" id="UP001374579">
    <property type="component" value="Unassembled WGS sequence"/>
</dbReference>
<name>A0AAN9G637_9CAEN</name>
<proteinExistence type="predicted"/>
<dbReference type="EMBL" id="JBAMIC010000018">
    <property type="protein sequence ID" value="KAK7095255.1"/>
    <property type="molecule type" value="Genomic_DNA"/>
</dbReference>
<evidence type="ECO:0000313" key="3">
    <source>
        <dbReference type="Proteomes" id="UP001374579"/>
    </source>
</evidence>
<organism evidence="2 3">
    <name type="scientific">Littorina saxatilis</name>
    <dbReference type="NCBI Taxonomy" id="31220"/>
    <lineage>
        <taxon>Eukaryota</taxon>
        <taxon>Metazoa</taxon>
        <taxon>Spiralia</taxon>
        <taxon>Lophotrochozoa</taxon>
        <taxon>Mollusca</taxon>
        <taxon>Gastropoda</taxon>
        <taxon>Caenogastropoda</taxon>
        <taxon>Littorinimorpha</taxon>
        <taxon>Littorinoidea</taxon>
        <taxon>Littorinidae</taxon>
        <taxon>Littorina</taxon>
    </lineage>
</organism>
<reference evidence="2 3" key="1">
    <citation type="submission" date="2024-02" db="EMBL/GenBank/DDBJ databases">
        <title>Chromosome-scale genome assembly of the rough periwinkle Littorina saxatilis.</title>
        <authorList>
            <person name="De Jode A."/>
            <person name="Faria R."/>
            <person name="Formenti G."/>
            <person name="Sims Y."/>
            <person name="Smith T.P."/>
            <person name="Tracey A."/>
            <person name="Wood J.M.D."/>
            <person name="Zagrodzka Z.B."/>
            <person name="Johannesson K."/>
            <person name="Butlin R.K."/>
            <person name="Leder E.H."/>
        </authorList>
    </citation>
    <scope>NUCLEOTIDE SEQUENCE [LARGE SCALE GENOMIC DNA]</scope>
    <source>
        <strain evidence="2">Snail1</strain>
        <tissue evidence="2">Muscle</tissue>
    </source>
</reference>
<keyword evidence="3" id="KW-1185">Reference proteome</keyword>
<dbReference type="AlphaFoldDB" id="A0AAN9G637"/>
<comment type="caution">
    <text evidence="2">The sequence shown here is derived from an EMBL/GenBank/DDBJ whole genome shotgun (WGS) entry which is preliminary data.</text>
</comment>
<protein>
    <submittedName>
        <fullName evidence="2">Uncharacterized protein</fullName>
    </submittedName>
</protein>
<keyword evidence="1" id="KW-0732">Signal</keyword>
<feature type="chain" id="PRO_5042852962" evidence="1">
    <location>
        <begin position="29"/>
        <end position="100"/>
    </location>
</feature>